<feature type="chain" id="PRO_5045633783" description="GPI-anchored protein LLG1-like domain-containing protein" evidence="2">
    <location>
        <begin position="30"/>
        <end position="234"/>
    </location>
</feature>
<evidence type="ECO:0000256" key="1">
    <source>
        <dbReference type="SAM" id="Phobius"/>
    </source>
</evidence>
<evidence type="ECO:0000313" key="5">
    <source>
        <dbReference type="Proteomes" id="UP000824890"/>
    </source>
</evidence>
<sequence>MKLKLLSSSLHLFLLLSVFISDGIYTVYSSRNLLQTTEKVPCPLNFQFMNYTMITSRCKGPHFPHVECCDAFKEFACPYRNYINDESTDCLTLMLSNIKLYGGYPERIMKLIIKLLSSSLPLFLLLSLFISDGVYTVYSSRNLLLQTEKVQCPIDFHYLNYKIIKSRCKGPLYPPLQCCAAFKKLACPYSPYLNDESTDCLTVMLSDISLYGGYYPVGLFGNICLQGRQHIDCP</sequence>
<keyword evidence="1" id="KW-1133">Transmembrane helix</keyword>
<protein>
    <recommendedName>
        <fullName evidence="3">GPI-anchored protein LLG1-like domain-containing protein</fullName>
    </recommendedName>
</protein>
<dbReference type="Proteomes" id="UP000824890">
    <property type="component" value="Unassembled WGS sequence"/>
</dbReference>
<dbReference type="InterPro" id="IPR058888">
    <property type="entry name" value="LLG1-like"/>
</dbReference>
<keyword evidence="2" id="KW-0732">Signal</keyword>
<dbReference type="InterPro" id="IPR039307">
    <property type="entry name" value="LORELEI-like"/>
</dbReference>
<evidence type="ECO:0000259" key="3">
    <source>
        <dbReference type="Pfam" id="PF26578"/>
    </source>
</evidence>
<organism evidence="4 5">
    <name type="scientific">Brassica napus</name>
    <name type="common">Rape</name>
    <dbReference type="NCBI Taxonomy" id="3708"/>
    <lineage>
        <taxon>Eukaryota</taxon>
        <taxon>Viridiplantae</taxon>
        <taxon>Streptophyta</taxon>
        <taxon>Embryophyta</taxon>
        <taxon>Tracheophyta</taxon>
        <taxon>Spermatophyta</taxon>
        <taxon>Magnoliopsida</taxon>
        <taxon>eudicotyledons</taxon>
        <taxon>Gunneridae</taxon>
        <taxon>Pentapetalae</taxon>
        <taxon>rosids</taxon>
        <taxon>malvids</taxon>
        <taxon>Brassicales</taxon>
        <taxon>Brassicaceae</taxon>
        <taxon>Brassiceae</taxon>
        <taxon>Brassica</taxon>
    </lineage>
</organism>
<comment type="caution">
    <text evidence="4">The sequence shown here is derived from an EMBL/GenBank/DDBJ whole genome shotgun (WGS) entry which is preliminary data.</text>
</comment>
<feature type="domain" description="GPI-anchored protein LLG1-like" evidence="3">
    <location>
        <begin position="154"/>
        <end position="231"/>
    </location>
</feature>
<keyword evidence="5" id="KW-1185">Reference proteome</keyword>
<keyword evidence="1" id="KW-0812">Transmembrane</keyword>
<evidence type="ECO:0000256" key="2">
    <source>
        <dbReference type="SAM" id="SignalP"/>
    </source>
</evidence>
<reference evidence="4 5" key="1">
    <citation type="submission" date="2021-05" db="EMBL/GenBank/DDBJ databases">
        <title>Genome Assembly of Synthetic Allotetraploid Brassica napus Reveals Homoeologous Exchanges between Subgenomes.</title>
        <authorList>
            <person name="Davis J.T."/>
        </authorList>
    </citation>
    <scope>NUCLEOTIDE SEQUENCE [LARGE SCALE GENOMIC DNA]</scope>
    <source>
        <strain evidence="5">cv. Da-Ae</strain>
        <tissue evidence="4">Seedling</tissue>
    </source>
</reference>
<feature type="domain" description="GPI-anchored protein LLG1-like" evidence="3">
    <location>
        <begin position="45"/>
        <end position="108"/>
    </location>
</feature>
<evidence type="ECO:0000313" key="4">
    <source>
        <dbReference type="EMBL" id="KAH0908760.1"/>
    </source>
</evidence>
<keyword evidence="1" id="KW-0472">Membrane</keyword>
<dbReference type="PANTHER" id="PTHR31533:SF29">
    <property type="entry name" value="GENOME ASSEMBLY, CHROMOSOME: A09"/>
    <property type="match status" value="1"/>
</dbReference>
<accession>A0ABQ8BVB4</accession>
<feature type="transmembrane region" description="Helical" evidence="1">
    <location>
        <begin position="111"/>
        <end position="131"/>
    </location>
</feature>
<name>A0ABQ8BVB4_BRANA</name>
<proteinExistence type="predicted"/>
<dbReference type="Pfam" id="PF26578">
    <property type="entry name" value="LLG1"/>
    <property type="match status" value="2"/>
</dbReference>
<gene>
    <name evidence="4" type="ORF">HID58_032081</name>
</gene>
<dbReference type="EMBL" id="JAGKQM010000009">
    <property type="protein sequence ID" value="KAH0908760.1"/>
    <property type="molecule type" value="Genomic_DNA"/>
</dbReference>
<dbReference type="PANTHER" id="PTHR31533">
    <property type="entry name" value="GPI-ANCHORED PROTEIN LLG1-RELATED-RELATED"/>
    <property type="match status" value="1"/>
</dbReference>
<feature type="signal peptide" evidence="2">
    <location>
        <begin position="1"/>
        <end position="29"/>
    </location>
</feature>